<dbReference type="InParanoid" id="A0A7R8UXF5"/>
<feature type="coiled-coil region" evidence="1">
    <location>
        <begin position="39"/>
        <end position="66"/>
    </location>
</feature>
<dbReference type="Gene3D" id="2.30.30.190">
    <property type="entry name" value="CAP Gly-rich-like domain"/>
    <property type="match status" value="1"/>
</dbReference>
<keyword evidence="5" id="KW-1185">Reference proteome</keyword>
<proteinExistence type="predicted"/>
<protein>
    <recommendedName>
        <fullName evidence="3">CAP-Gly domain-containing protein</fullName>
    </recommendedName>
</protein>
<dbReference type="PROSITE" id="PS50245">
    <property type="entry name" value="CAP_GLY_2"/>
    <property type="match status" value="1"/>
</dbReference>
<organism evidence="4 5">
    <name type="scientific">Hermetia illucens</name>
    <name type="common">Black soldier fly</name>
    <dbReference type="NCBI Taxonomy" id="343691"/>
    <lineage>
        <taxon>Eukaryota</taxon>
        <taxon>Metazoa</taxon>
        <taxon>Ecdysozoa</taxon>
        <taxon>Arthropoda</taxon>
        <taxon>Hexapoda</taxon>
        <taxon>Insecta</taxon>
        <taxon>Pterygota</taxon>
        <taxon>Neoptera</taxon>
        <taxon>Endopterygota</taxon>
        <taxon>Diptera</taxon>
        <taxon>Brachycera</taxon>
        <taxon>Stratiomyomorpha</taxon>
        <taxon>Stratiomyidae</taxon>
        <taxon>Hermetiinae</taxon>
        <taxon>Hermetia</taxon>
    </lineage>
</organism>
<dbReference type="Proteomes" id="UP000594454">
    <property type="component" value="Chromosome 4"/>
</dbReference>
<dbReference type="Pfam" id="PF01302">
    <property type="entry name" value="CAP_GLY"/>
    <property type="match status" value="1"/>
</dbReference>
<dbReference type="OrthoDB" id="2130750at2759"/>
<evidence type="ECO:0000256" key="2">
    <source>
        <dbReference type="SAM" id="MobiDB-lite"/>
    </source>
</evidence>
<feature type="compositionally biased region" description="Polar residues" evidence="2">
    <location>
        <begin position="356"/>
        <end position="376"/>
    </location>
</feature>
<dbReference type="SMART" id="SM01052">
    <property type="entry name" value="CAP_GLY"/>
    <property type="match status" value="1"/>
</dbReference>
<dbReference type="SUPFAM" id="SSF74924">
    <property type="entry name" value="Cap-Gly domain"/>
    <property type="match status" value="1"/>
</dbReference>
<dbReference type="OMA" id="KVTFQEC"/>
<feature type="compositionally biased region" description="Basic and acidic residues" evidence="2">
    <location>
        <begin position="377"/>
        <end position="401"/>
    </location>
</feature>
<evidence type="ECO:0000256" key="1">
    <source>
        <dbReference type="SAM" id="Coils"/>
    </source>
</evidence>
<evidence type="ECO:0000313" key="4">
    <source>
        <dbReference type="EMBL" id="CAD7088379.1"/>
    </source>
</evidence>
<dbReference type="EMBL" id="LR899012">
    <property type="protein sequence ID" value="CAD7088379.1"/>
    <property type="molecule type" value="Genomic_DNA"/>
</dbReference>
<feature type="region of interest" description="Disordered" evidence="2">
    <location>
        <begin position="471"/>
        <end position="499"/>
    </location>
</feature>
<feature type="region of interest" description="Disordered" evidence="2">
    <location>
        <begin position="612"/>
        <end position="631"/>
    </location>
</feature>
<feature type="domain" description="CAP-Gly" evidence="3">
    <location>
        <begin position="847"/>
        <end position="881"/>
    </location>
</feature>
<feature type="compositionally biased region" description="Low complexity" evidence="2">
    <location>
        <begin position="200"/>
        <end position="213"/>
    </location>
</feature>
<evidence type="ECO:0000313" key="5">
    <source>
        <dbReference type="Proteomes" id="UP000594454"/>
    </source>
</evidence>
<evidence type="ECO:0000259" key="3">
    <source>
        <dbReference type="PROSITE" id="PS50245"/>
    </source>
</evidence>
<reference evidence="4 5" key="1">
    <citation type="submission" date="2020-11" db="EMBL/GenBank/DDBJ databases">
        <authorList>
            <person name="Wallbank WR R."/>
            <person name="Pardo Diaz C."/>
            <person name="Kozak K."/>
            <person name="Martin S."/>
            <person name="Jiggins C."/>
            <person name="Moest M."/>
            <person name="Warren A I."/>
            <person name="Generalovic N T."/>
            <person name="Byers J.R.P. K."/>
            <person name="Montejo-Kovacevich G."/>
            <person name="Yen C E."/>
        </authorList>
    </citation>
    <scope>NUCLEOTIDE SEQUENCE [LARGE SCALE GENOMIC DNA]</scope>
</reference>
<feature type="region of interest" description="Disordered" evidence="2">
    <location>
        <begin position="197"/>
        <end position="280"/>
    </location>
</feature>
<dbReference type="AlphaFoldDB" id="A0A7R8UXF5"/>
<feature type="compositionally biased region" description="Polar residues" evidence="2">
    <location>
        <begin position="618"/>
        <end position="631"/>
    </location>
</feature>
<dbReference type="InterPro" id="IPR000938">
    <property type="entry name" value="CAP-Gly_domain"/>
</dbReference>
<name>A0A7R8UXF5_HERIL</name>
<sequence>MDENNGATGGTNRWGVCPMENLTTTIQSIDTVRTLHQTIVALRTALEDAKLEIQRLRNQLTAQSEIKESAKFQEKVIETSLPEKQAIPEVSLEHVPSPATTVETIKEEKIEEEEQEVSETKSISIIERRDIVEEVETFQHLELPKDSNIPPISSNFTTESRSRRKLSFIPDIRVTARRKMASKIDVKIKVLSNVKVHGASTDTSSSSQPSSARSLKDEMSLPKDSEEGATQLLSTEGLKKDDHSPSGSDNSVFFEDKPPIESATIDGKTSIRPHDSKEEVDDIELIFSSDENREPIQEDLVSISEYDPWQPPGASGTPVLVKFSSLHSESEEGASSLAKKIPASTSHDAVYTANIAQQKSLESSESTDGPRSTKSSSLERETSGDHKDDSHSIGRDESMDFFDHKDSSFGRKWTNYNVIVETDISKCGIIEETTFEMYRRNTCPNPPAYRPLMQADTITTSRHVPVIGSKYRRGGRQAGGGQGTPTQSPRAGGVAGTKRSSAAQTEITALPDHWKSESQLADSRFHAGGPFTLPSKFTPSVATTGCHRHIIRNSDRTQEARRVLLSDINFTSMVPELSRSADHLCAEKGTQSASKPSNRYYKGNHLKTPDYALKGMTPSASMTSPGVSQWTVNENSLGTQTTQTAESWGKRGDSLDSCRSYSVESRFSGLDRSHRSRSVPSIRCAVCKLAHGIRTSESMNYTPRVTFQEPACKIRGSLPDLRHHCVCSKRYPGRSIFTIYGDSSGSTESLLDEADAFVRNSMENAYLSEDVTAKKPNLRRMSETDIQRDYTPSRQSLPFLPRTAKCLKPGHLAKVIAKNGRVVVGRVRYVGPIATVDKDGSAVIDDLYVGVQLQSKCGDCDGTFEGRKFFDCEPLQGLFVPFKKVVMAWTG</sequence>
<dbReference type="InterPro" id="IPR036859">
    <property type="entry name" value="CAP-Gly_dom_sf"/>
</dbReference>
<keyword evidence="1" id="KW-0175">Coiled coil</keyword>
<accession>A0A7R8UXF5</accession>
<feature type="compositionally biased region" description="Basic and acidic residues" evidence="2">
    <location>
        <begin position="214"/>
        <end position="226"/>
    </location>
</feature>
<feature type="region of interest" description="Disordered" evidence="2">
    <location>
        <begin position="356"/>
        <end position="401"/>
    </location>
</feature>
<gene>
    <name evidence="4" type="ORF">HERILL_LOCUS11008</name>
</gene>